<feature type="non-terminal residue" evidence="2">
    <location>
        <position position="177"/>
    </location>
</feature>
<sequence length="177" mass="18901">VGRSDRSGRGGPARRRCDRHGRRPLPRDQRDRCPGLAGEQRRAARRTPQRAALPGGRDPRHGRDGAAVLRGRADEPRHGRPRLRAGWGGRRGRHRAPRCLGTAGAGPVVTGPPVDRGPPGDPARRQWRGRERPDGPAADVGHRAPTDDRLGGGCRLAGPPGPGPSRRGTRDGVVAPV</sequence>
<feature type="compositionally biased region" description="Basic and acidic residues" evidence="1">
    <location>
        <begin position="122"/>
        <end position="150"/>
    </location>
</feature>
<accession>A0A6J4VJJ8</accession>
<dbReference type="EMBL" id="CADCWK010000411">
    <property type="protein sequence ID" value="CAA9578060.1"/>
    <property type="molecule type" value="Genomic_DNA"/>
</dbReference>
<reference evidence="2" key="1">
    <citation type="submission" date="2020-02" db="EMBL/GenBank/DDBJ databases">
        <authorList>
            <person name="Meier V. D."/>
        </authorList>
    </citation>
    <scope>NUCLEOTIDE SEQUENCE</scope>
    <source>
        <strain evidence="2">AVDCRST_MAG33</strain>
    </source>
</reference>
<evidence type="ECO:0000313" key="2">
    <source>
        <dbReference type="EMBL" id="CAA9578060.1"/>
    </source>
</evidence>
<feature type="region of interest" description="Disordered" evidence="1">
    <location>
        <begin position="1"/>
        <end position="177"/>
    </location>
</feature>
<organism evidence="2">
    <name type="scientific">uncultured Thermomicrobiales bacterium</name>
    <dbReference type="NCBI Taxonomy" id="1645740"/>
    <lineage>
        <taxon>Bacteria</taxon>
        <taxon>Pseudomonadati</taxon>
        <taxon>Thermomicrobiota</taxon>
        <taxon>Thermomicrobia</taxon>
        <taxon>Thermomicrobiales</taxon>
        <taxon>environmental samples</taxon>
    </lineage>
</organism>
<feature type="non-terminal residue" evidence="2">
    <location>
        <position position="1"/>
    </location>
</feature>
<dbReference type="AlphaFoldDB" id="A0A6J4VJJ8"/>
<proteinExistence type="predicted"/>
<gene>
    <name evidence="2" type="ORF">AVDCRST_MAG33-3288</name>
</gene>
<evidence type="ECO:0000256" key="1">
    <source>
        <dbReference type="SAM" id="MobiDB-lite"/>
    </source>
</evidence>
<feature type="compositionally biased region" description="Basic residues" evidence="1">
    <location>
        <begin position="12"/>
        <end position="24"/>
    </location>
</feature>
<feature type="compositionally biased region" description="Low complexity" evidence="1">
    <location>
        <begin position="98"/>
        <end position="114"/>
    </location>
</feature>
<name>A0A6J4VJJ8_9BACT</name>
<protein>
    <submittedName>
        <fullName evidence="2">Uncharacterized protein</fullName>
    </submittedName>
</protein>